<keyword evidence="3" id="KW-1185">Reference proteome</keyword>
<dbReference type="InterPro" id="IPR032710">
    <property type="entry name" value="NTF2-like_dom_sf"/>
</dbReference>
<dbReference type="Pfam" id="PF14534">
    <property type="entry name" value="DUF4440"/>
    <property type="match status" value="1"/>
</dbReference>
<accession>A0A0R0AZT1</accession>
<dbReference type="OrthoDB" id="121974at2"/>
<protein>
    <submittedName>
        <fullName evidence="2">Ribonuclease H</fullName>
    </submittedName>
</protein>
<comment type="caution">
    <text evidence="2">The sequence shown here is derived from an EMBL/GenBank/DDBJ whole genome shotgun (WGS) entry which is preliminary data.</text>
</comment>
<proteinExistence type="predicted"/>
<dbReference type="InterPro" id="IPR027843">
    <property type="entry name" value="DUF4440"/>
</dbReference>
<dbReference type="SUPFAM" id="SSF54427">
    <property type="entry name" value="NTF2-like"/>
    <property type="match status" value="1"/>
</dbReference>
<dbReference type="AlphaFoldDB" id="A0A0R0AZT1"/>
<name>A0A0R0AZT1_9GAMM</name>
<evidence type="ECO:0000259" key="1">
    <source>
        <dbReference type="Pfam" id="PF14534"/>
    </source>
</evidence>
<dbReference type="EMBL" id="LLXV01000035">
    <property type="protein sequence ID" value="KRG50383.1"/>
    <property type="molecule type" value="Genomic_DNA"/>
</dbReference>
<dbReference type="Gene3D" id="3.10.450.50">
    <property type="match status" value="1"/>
</dbReference>
<reference evidence="2 3" key="1">
    <citation type="journal article" date="2016" name="Front. Microbiol.">
        <title>Genome Sequence of Type Strains of Genus Stenotrophomonas.</title>
        <authorList>
            <person name="Patil P.P."/>
            <person name="Midha S."/>
            <person name="Kumar S."/>
            <person name="Patil P.B."/>
        </authorList>
    </citation>
    <scope>NUCLEOTIDE SEQUENCE [LARGE SCALE GENOMIC DNA]</scope>
    <source>
        <strain evidence="2 3">LMG 978</strain>
    </source>
</reference>
<sequence>MSGVGQPADTALAAELEALERALHAPQVRAQRERLAALLDEDFSEIGSSGRCYGRDAALQEIPLERAQVLIESDQYAVWVFAEGLAQVRYRSRHHVDGLAQRWVLRSSLWRRHGDGWRMVFHQGTPEAR</sequence>
<feature type="domain" description="DUF4440" evidence="1">
    <location>
        <begin position="16"/>
        <end position="119"/>
    </location>
</feature>
<organism evidence="2 3">
    <name type="scientific">Stenotrophomonas beteli</name>
    <dbReference type="NCBI Taxonomy" id="3384461"/>
    <lineage>
        <taxon>Bacteria</taxon>
        <taxon>Pseudomonadati</taxon>
        <taxon>Pseudomonadota</taxon>
        <taxon>Gammaproteobacteria</taxon>
        <taxon>Lysobacterales</taxon>
        <taxon>Lysobacteraceae</taxon>
        <taxon>Stenotrophomonas</taxon>
        <taxon>Stenotrophomonas maltophilia group</taxon>
    </lineage>
</organism>
<evidence type="ECO:0000313" key="2">
    <source>
        <dbReference type="EMBL" id="KRG50383.1"/>
    </source>
</evidence>
<dbReference type="Proteomes" id="UP000051757">
    <property type="component" value="Unassembled WGS sequence"/>
</dbReference>
<evidence type="ECO:0000313" key="3">
    <source>
        <dbReference type="Proteomes" id="UP000051757"/>
    </source>
</evidence>
<gene>
    <name evidence="2" type="ORF">ARC23_11750</name>
</gene>